<protein>
    <recommendedName>
        <fullName evidence="1">LYC1 C-terminal domain-containing protein</fullName>
    </recommendedName>
</protein>
<feature type="domain" description="LYC1 C-terminal" evidence="1">
    <location>
        <begin position="172"/>
        <end position="386"/>
    </location>
</feature>
<dbReference type="Pfam" id="PF13527">
    <property type="entry name" value="Acetyltransf_9"/>
    <property type="match status" value="1"/>
</dbReference>
<dbReference type="EMBL" id="ML978712">
    <property type="protein sequence ID" value="KAF2091289.1"/>
    <property type="molecule type" value="Genomic_DNA"/>
</dbReference>
<gene>
    <name evidence="2" type="ORF">K490DRAFT_54182</name>
</gene>
<dbReference type="InterPro" id="IPR053013">
    <property type="entry name" value="LAT"/>
</dbReference>
<dbReference type="PANTHER" id="PTHR34815">
    <property type="entry name" value="LYSINE ACETYLTRANSFERASE"/>
    <property type="match status" value="1"/>
</dbReference>
<organism evidence="2 3">
    <name type="scientific">Saccharata proteae CBS 121410</name>
    <dbReference type="NCBI Taxonomy" id="1314787"/>
    <lineage>
        <taxon>Eukaryota</taxon>
        <taxon>Fungi</taxon>
        <taxon>Dikarya</taxon>
        <taxon>Ascomycota</taxon>
        <taxon>Pezizomycotina</taxon>
        <taxon>Dothideomycetes</taxon>
        <taxon>Dothideomycetes incertae sedis</taxon>
        <taxon>Botryosphaeriales</taxon>
        <taxon>Saccharataceae</taxon>
        <taxon>Saccharata</taxon>
    </lineage>
</organism>
<dbReference type="InterPro" id="IPR055100">
    <property type="entry name" value="GNAT_LYC1-like"/>
</dbReference>
<proteinExistence type="predicted"/>
<dbReference type="InterPro" id="IPR016181">
    <property type="entry name" value="Acyl_CoA_acyltransferase"/>
</dbReference>
<dbReference type="OrthoDB" id="2020070at2759"/>
<dbReference type="Gene3D" id="3.40.630.30">
    <property type="match status" value="1"/>
</dbReference>
<comment type="caution">
    <text evidence="2">The sequence shown here is derived from an EMBL/GenBank/DDBJ whole genome shotgun (WGS) entry which is preliminary data.</text>
</comment>
<dbReference type="CDD" id="cd04301">
    <property type="entry name" value="NAT_SF"/>
    <property type="match status" value="1"/>
</dbReference>
<sequence length="386" mass="43239">MNGHANGTVHDLPKGDAATLTLVQPTREEKLVQWTKNAASWKGALSLEAYLRREDYLAGQDFTRDGGITWWALVDSASEKRRVLAGCESFRKKAVVAQNGKITESICHGVGSVFCPPEYRGRGYAQRMMRELAKELRTWQAEETECLFTVLWSDIGKQFYANYGWEPFNSGHISIPASTDEPSSSLPASRALHARDLADLCAADEALLRKNLREASTKGKTQVAILPDVQTIRWHHAREEFVGKEFYGDVPVVKGAIVGDKPGKRVWCYWTRMWYNTDPRESKDNTLHILRLVIEENVDSDDVVPAIASILAAARNEAQRWHMAEVEAWNPSADTVEAARLLHGNAQVITRDKESISSMLWYGEKGDGGSIVDAIDWVGNEKYGWC</sequence>
<keyword evidence="3" id="KW-1185">Reference proteome</keyword>
<evidence type="ECO:0000313" key="2">
    <source>
        <dbReference type="EMBL" id="KAF2091289.1"/>
    </source>
</evidence>
<evidence type="ECO:0000313" key="3">
    <source>
        <dbReference type="Proteomes" id="UP000799776"/>
    </source>
</evidence>
<evidence type="ECO:0000259" key="1">
    <source>
        <dbReference type="Pfam" id="PF22998"/>
    </source>
</evidence>
<reference evidence="2" key="1">
    <citation type="journal article" date="2020" name="Stud. Mycol.">
        <title>101 Dothideomycetes genomes: a test case for predicting lifestyles and emergence of pathogens.</title>
        <authorList>
            <person name="Haridas S."/>
            <person name="Albert R."/>
            <person name="Binder M."/>
            <person name="Bloem J."/>
            <person name="Labutti K."/>
            <person name="Salamov A."/>
            <person name="Andreopoulos B."/>
            <person name="Baker S."/>
            <person name="Barry K."/>
            <person name="Bills G."/>
            <person name="Bluhm B."/>
            <person name="Cannon C."/>
            <person name="Castanera R."/>
            <person name="Culley D."/>
            <person name="Daum C."/>
            <person name="Ezra D."/>
            <person name="Gonzalez J."/>
            <person name="Henrissat B."/>
            <person name="Kuo A."/>
            <person name="Liang C."/>
            <person name="Lipzen A."/>
            <person name="Lutzoni F."/>
            <person name="Magnuson J."/>
            <person name="Mondo S."/>
            <person name="Nolan M."/>
            <person name="Ohm R."/>
            <person name="Pangilinan J."/>
            <person name="Park H.-J."/>
            <person name="Ramirez L."/>
            <person name="Alfaro M."/>
            <person name="Sun H."/>
            <person name="Tritt A."/>
            <person name="Yoshinaga Y."/>
            <person name="Zwiers L.-H."/>
            <person name="Turgeon B."/>
            <person name="Goodwin S."/>
            <person name="Spatafora J."/>
            <person name="Crous P."/>
            <person name="Grigoriev I."/>
        </authorList>
    </citation>
    <scope>NUCLEOTIDE SEQUENCE</scope>
    <source>
        <strain evidence="2">CBS 121410</strain>
    </source>
</reference>
<dbReference type="PANTHER" id="PTHR34815:SF4">
    <property type="entry name" value="N-ACETYLTRANSFERASE DOMAIN-CONTAINING PROTEIN"/>
    <property type="match status" value="1"/>
</dbReference>
<dbReference type="SUPFAM" id="SSF55729">
    <property type="entry name" value="Acyl-CoA N-acyltransferases (Nat)"/>
    <property type="match status" value="1"/>
</dbReference>
<accession>A0A9P4I0M1</accession>
<dbReference type="AlphaFoldDB" id="A0A9P4I0M1"/>
<dbReference type="Proteomes" id="UP000799776">
    <property type="component" value="Unassembled WGS sequence"/>
</dbReference>
<name>A0A9P4I0M1_9PEZI</name>
<dbReference type="Pfam" id="PF22998">
    <property type="entry name" value="GNAT_LYC1-like"/>
    <property type="match status" value="1"/>
</dbReference>